<evidence type="ECO:0000313" key="4">
    <source>
        <dbReference type="Proteomes" id="UP001219525"/>
    </source>
</evidence>
<feature type="region of interest" description="Disordered" evidence="1">
    <location>
        <begin position="165"/>
        <end position="185"/>
    </location>
</feature>
<gene>
    <name evidence="3" type="ORF">GGX14DRAFT_442836</name>
</gene>
<evidence type="ECO:0000313" key="3">
    <source>
        <dbReference type="EMBL" id="KAJ7215368.1"/>
    </source>
</evidence>
<evidence type="ECO:0000256" key="2">
    <source>
        <dbReference type="SAM" id="Phobius"/>
    </source>
</evidence>
<dbReference type="EMBL" id="JARJCW010000017">
    <property type="protein sequence ID" value="KAJ7215368.1"/>
    <property type="molecule type" value="Genomic_DNA"/>
</dbReference>
<protein>
    <submittedName>
        <fullName evidence="3">Uncharacterized protein</fullName>
    </submittedName>
</protein>
<feature type="compositionally biased region" description="Low complexity" evidence="1">
    <location>
        <begin position="165"/>
        <end position="178"/>
    </location>
</feature>
<keyword evidence="2" id="KW-0472">Membrane</keyword>
<accession>A0AAD6YJH0</accession>
<reference evidence="3" key="1">
    <citation type="submission" date="2023-03" db="EMBL/GenBank/DDBJ databases">
        <title>Massive genome expansion in bonnet fungi (Mycena s.s.) driven by repeated elements and novel gene families across ecological guilds.</title>
        <authorList>
            <consortium name="Lawrence Berkeley National Laboratory"/>
            <person name="Harder C.B."/>
            <person name="Miyauchi S."/>
            <person name="Viragh M."/>
            <person name="Kuo A."/>
            <person name="Thoen E."/>
            <person name="Andreopoulos B."/>
            <person name="Lu D."/>
            <person name="Skrede I."/>
            <person name="Drula E."/>
            <person name="Henrissat B."/>
            <person name="Morin E."/>
            <person name="Kohler A."/>
            <person name="Barry K."/>
            <person name="LaButti K."/>
            <person name="Morin E."/>
            <person name="Salamov A."/>
            <person name="Lipzen A."/>
            <person name="Mereny Z."/>
            <person name="Hegedus B."/>
            <person name="Baldrian P."/>
            <person name="Stursova M."/>
            <person name="Weitz H."/>
            <person name="Taylor A."/>
            <person name="Grigoriev I.V."/>
            <person name="Nagy L.G."/>
            <person name="Martin F."/>
            <person name="Kauserud H."/>
        </authorList>
    </citation>
    <scope>NUCLEOTIDE SEQUENCE</scope>
    <source>
        <strain evidence="3">9144</strain>
    </source>
</reference>
<keyword evidence="2" id="KW-1133">Transmembrane helix</keyword>
<name>A0AAD6YJH0_9AGAR</name>
<sequence length="244" mass="25125">MSGPSFGDCDEDETDTQLFIDNNAGLINSTFKFECFDGTSNPSGQKGPAFSLCDFSFPNLCIGGNKGQHACGGPKCQFIDWTKARAPGCASAILEYAQVQPAGVVAPCCNSDGCSTPSDPQTAPYTCDTSRTLYLCVSDGAAAECVEPKANTICSGNFSVAAGQPSGTSGSGASPTAFGGNGSQSASHPLSTADIVGIGVAGFVVLGIFGGVLRRRTINVQPVHVEPVQEVVYSEYHVRAHSGY</sequence>
<feature type="transmembrane region" description="Helical" evidence="2">
    <location>
        <begin position="195"/>
        <end position="213"/>
    </location>
</feature>
<evidence type="ECO:0000256" key="1">
    <source>
        <dbReference type="SAM" id="MobiDB-lite"/>
    </source>
</evidence>
<keyword evidence="2" id="KW-0812">Transmembrane</keyword>
<keyword evidence="4" id="KW-1185">Reference proteome</keyword>
<organism evidence="3 4">
    <name type="scientific">Mycena pura</name>
    <dbReference type="NCBI Taxonomy" id="153505"/>
    <lineage>
        <taxon>Eukaryota</taxon>
        <taxon>Fungi</taxon>
        <taxon>Dikarya</taxon>
        <taxon>Basidiomycota</taxon>
        <taxon>Agaricomycotina</taxon>
        <taxon>Agaricomycetes</taxon>
        <taxon>Agaricomycetidae</taxon>
        <taxon>Agaricales</taxon>
        <taxon>Marasmiineae</taxon>
        <taxon>Mycenaceae</taxon>
        <taxon>Mycena</taxon>
    </lineage>
</organism>
<dbReference type="Proteomes" id="UP001219525">
    <property type="component" value="Unassembled WGS sequence"/>
</dbReference>
<comment type="caution">
    <text evidence="3">The sequence shown here is derived from an EMBL/GenBank/DDBJ whole genome shotgun (WGS) entry which is preliminary data.</text>
</comment>
<proteinExistence type="predicted"/>
<dbReference type="AlphaFoldDB" id="A0AAD6YJH0"/>